<dbReference type="InterPro" id="IPR004488">
    <property type="entry name" value="Mg/Co-transport_prot_CorA"/>
</dbReference>
<evidence type="ECO:0000256" key="8">
    <source>
        <dbReference type="ARBA" id="ARBA00023065"/>
    </source>
</evidence>
<dbReference type="FunFam" id="1.20.58.340:FF:000004">
    <property type="entry name" value="Magnesium transport protein CorA"/>
    <property type="match status" value="1"/>
</dbReference>
<evidence type="ECO:0000256" key="5">
    <source>
        <dbReference type="ARBA" id="ARBA00022692"/>
    </source>
</evidence>
<evidence type="ECO:0000256" key="10">
    <source>
        <dbReference type="ARBA" id="ARBA00034269"/>
    </source>
</evidence>
<keyword evidence="14" id="KW-1185">Reference proteome</keyword>
<evidence type="ECO:0000256" key="11">
    <source>
        <dbReference type="ARBA" id="ARBA00045497"/>
    </source>
</evidence>
<comment type="caution">
    <text evidence="13">The sequence shown here is derived from an EMBL/GenBank/DDBJ whole genome shotgun (WGS) entry which is preliminary data.</text>
</comment>
<dbReference type="InterPro" id="IPR045863">
    <property type="entry name" value="CorA_TM1_TM2"/>
</dbReference>
<evidence type="ECO:0000256" key="1">
    <source>
        <dbReference type="ARBA" id="ARBA00004651"/>
    </source>
</evidence>
<feature type="transmembrane region" description="Helical" evidence="12">
    <location>
        <begin position="273"/>
        <end position="293"/>
    </location>
</feature>
<dbReference type="PANTHER" id="PTHR46494:SF1">
    <property type="entry name" value="CORA FAMILY METAL ION TRANSPORTER (EUROFUNG)"/>
    <property type="match status" value="1"/>
</dbReference>
<keyword evidence="3 12" id="KW-0813">Transport</keyword>
<sequence length="299" mass="34879">MITTLQEKESAGFTWIDVENPTPNELNDIALKYNLHYTSVQDCLEPDHLPKYEVIDDVVFIIARIYDQNAKADELNINGLTRKIAIFSADGLVITIHRSPQPFLHHLQDRCAAMKHSPGRFQLLALIMDKVFMSYENPIAKITELLEFYEDRMFLKNRLPNLLQHFYQLKRKSSTLRRTILVSRDIINKLGENLKGPIMQDLKDTYVEVETHLDQLIESASNLTATYISLASQKTNEVMRVLTIFSVFFMPLTFIVGVYGMNFENMPELKTPHGYLVTWLVMIIVTIIVYFWFRRKKWL</sequence>
<reference evidence="13" key="1">
    <citation type="submission" date="2022-06" db="EMBL/GenBank/DDBJ databases">
        <title>Solitalea sp. MAHUQ-68 isolated from rhizospheric soil.</title>
        <authorList>
            <person name="Huq M.A."/>
        </authorList>
    </citation>
    <scope>NUCLEOTIDE SEQUENCE</scope>
    <source>
        <strain evidence="13">MAHUQ-68</strain>
    </source>
</reference>
<dbReference type="SUPFAM" id="SSF144083">
    <property type="entry name" value="Magnesium transport protein CorA, transmembrane region"/>
    <property type="match status" value="1"/>
</dbReference>
<evidence type="ECO:0000256" key="9">
    <source>
        <dbReference type="ARBA" id="ARBA00023136"/>
    </source>
</evidence>
<dbReference type="GO" id="GO:0000287">
    <property type="term" value="F:magnesium ion binding"/>
    <property type="evidence" value="ECO:0007669"/>
    <property type="project" value="TreeGrafter"/>
</dbReference>
<comment type="subcellular location">
    <subcellularLocation>
        <location evidence="1">Cell membrane</location>
        <topology evidence="1">Multi-pass membrane protein</topology>
    </subcellularLocation>
    <subcellularLocation>
        <location evidence="12">Membrane</location>
        <topology evidence="12">Multi-pass membrane protein</topology>
    </subcellularLocation>
</comment>
<keyword evidence="5 12" id="KW-0812">Transmembrane</keyword>
<protein>
    <recommendedName>
        <fullName evidence="12">Magnesium transport protein CorA</fullName>
    </recommendedName>
</protein>
<gene>
    <name evidence="12 13" type="primary">corA</name>
    <name evidence="13" type="ORF">NF867_14130</name>
</gene>
<evidence type="ECO:0000256" key="4">
    <source>
        <dbReference type="ARBA" id="ARBA00022475"/>
    </source>
</evidence>
<comment type="catalytic activity">
    <reaction evidence="10">
        <text>Mg(2+)(in) = Mg(2+)(out)</text>
        <dbReference type="Rhea" id="RHEA:29827"/>
        <dbReference type="ChEBI" id="CHEBI:18420"/>
    </reaction>
</comment>
<keyword evidence="7 12" id="KW-1133">Transmembrane helix</keyword>
<dbReference type="GO" id="GO:0005886">
    <property type="term" value="C:plasma membrane"/>
    <property type="evidence" value="ECO:0007669"/>
    <property type="project" value="UniProtKB-SubCell"/>
</dbReference>
<keyword evidence="6 12" id="KW-0460">Magnesium</keyword>
<proteinExistence type="inferred from homology"/>
<organism evidence="13 14">
    <name type="scientific">Solitalea agri</name>
    <dbReference type="NCBI Taxonomy" id="2953739"/>
    <lineage>
        <taxon>Bacteria</taxon>
        <taxon>Pseudomonadati</taxon>
        <taxon>Bacteroidota</taxon>
        <taxon>Sphingobacteriia</taxon>
        <taxon>Sphingobacteriales</taxon>
        <taxon>Sphingobacteriaceae</taxon>
        <taxon>Solitalea</taxon>
    </lineage>
</organism>
<evidence type="ECO:0000256" key="7">
    <source>
        <dbReference type="ARBA" id="ARBA00022989"/>
    </source>
</evidence>
<dbReference type="Pfam" id="PF01544">
    <property type="entry name" value="CorA"/>
    <property type="match status" value="1"/>
</dbReference>
<evidence type="ECO:0000256" key="12">
    <source>
        <dbReference type="RuleBase" id="RU362010"/>
    </source>
</evidence>
<dbReference type="Gene3D" id="3.30.460.20">
    <property type="entry name" value="CorA soluble domain-like"/>
    <property type="match status" value="1"/>
</dbReference>
<comment type="similarity">
    <text evidence="2 12">Belongs to the CorA metal ion transporter (MIT) (TC 1.A.35) family.</text>
</comment>
<evidence type="ECO:0000256" key="3">
    <source>
        <dbReference type="ARBA" id="ARBA00022448"/>
    </source>
</evidence>
<evidence type="ECO:0000256" key="6">
    <source>
        <dbReference type="ARBA" id="ARBA00022842"/>
    </source>
</evidence>
<dbReference type="EMBL" id="JAMWYS010000051">
    <property type="protein sequence ID" value="MCO4294000.1"/>
    <property type="molecule type" value="Genomic_DNA"/>
</dbReference>
<keyword evidence="8 12" id="KW-0406">Ion transport</keyword>
<dbReference type="CDD" id="cd12832">
    <property type="entry name" value="TmCorA-like_u3"/>
    <property type="match status" value="1"/>
</dbReference>
<evidence type="ECO:0000313" key="13">
    <source>
        <dbReference type="EMBL" id="MCO4294000.1"/>
    </source>
</evidence>
<dbReference type="RefSeq" id="WP_252588779.1">
    <property type="nucleotide sequence ID" value="NZ_JAMWYS010000051.1"/>
</dbReference>
<feature type="transmembrane region" description="Helical" evidence="12">
    <location>
        <begin position="241"/>
        <end position="261"/>
    </location>
</feature>
<dbReference type="Proteomes" id="UP001155182">
    <property type="component" value="Unassembled WGS sequence"/>
</dbReference>
<keyword evidence="9 12" id="KW-0472">Membrane</keyword>
<dbReference type="SUPFAM" id="SSF143865">
    <property type="entry name" value="CorA soluble domain-like"/>
    <property type="match status" value="1"/>
</dbReference>
<dbReference type="AlphaFoldDB" id="A0A9X2F4C6"/>
<comment type="function">
    <text evidence="11">Mediates influx of magnesium ions. Alternates between open and closed states. Activated by low cytoplasmic Mg(2+) levels. Inactive when cytoplasmic Mg(2+) levels are high.</text>
</comment>
<evidence type="ECO:0000313" key="14">
    <source>
        <dbReference type="Proteomes" id="UP001155182"/>
    </source>
</evidence>
<dbReference type="GO" id="GO:0015095">
    <property type="term" value="F:magnesium ion transmembrane transporter activity"/>
    <property type="evidence" value="ECO:0007669"/>
    <property type="project" value="UniProtKB-UniRule"/>
</dbReference>
<dbReference type="GO" id="GO:0050897">
    <property type="term" value="F:cobalt ion binding"/>
    <property type="evidence" value="ECO:0007669"/>
    <property type="project" value="TreeGrafter"/>
</dbReference>
<accession>A0A9X2F4C6</accession>
<dbReference type="Gene3D" id="1.20.58.340">
    <property type="entry name" value="Magnesium transport protein CorA, transmembrane region"/>
    <property type="match status" value="2"/>
</dbReference>
<dbReference type="InterPro" id="IPR002523">
    <property type="entry name" value="MgTranspt_CorA/ZnTranspt_ZntB"/>
</dbReference>
<name>A0A9X2F4C6_9SPHI</name>
<dbReference type="InterPro" id="IPR045861">
    <property type="entry name" value="CorA_cytoplasmic_dom"/>
</dbReference>
<dbReference type="NCBIfam" id="TIGR00383">
    <property type="entry name" value="corA"/>
    <property type="match status" value="1"/>
</dbReference>
<dbReference type="PANTHER" id="PTHR46494">
    <property type="entry name" value="CORA FAMILY METAL ION TRANSPORTER (EUROFUNG)"/>
    <property type="match status" value="1"/>
</dbReference>
<keyword evidence="4 12" id="KW-1003">Cell membrane</keyword>
<dbReference type="GO" id="GO:0015087">
    <property type="term" value="F:cobalt ion transmembrane transporter activity"/>
    <property type="evidence" value="ECO:0007669"/>
    <property type="project" value="UniProtKB-UniRule"/>
</dbReference>
<evidence type="ECO:0000256" key="2">
    <source>
        <dbReference type="ARBA" id="ARBA00009765"/>
    </source>
</evidence>